<dbReference type="AlphaFoldDB" id="A0AAJ5D242"/>
<dbReference type="EMBL" id="UGSJ01000001">
    <property type="protein sequence ID" value="SUA92374.1"/>
    <property type="molecule type" value="Genomic_DNA"/>
</dbReference>
<evidence type="ECO:0000313" key="2">
    <source>
        <dbReference type="EMBL" id="SUA92374.1"/>
    </source>
</evidence>
<feature type="compositionally biased region" description="Basic and acidic residues" evidence="1">
    <location>
        <begin position="37"/>
        <end position="46"/>
    </location>
</feature>
<evidence type="ECO:0000256" key="1">
    <source>
        <dbReference type="SAM" id="MobiDB-lite"/>
    </source>
</evidence>
<proteinExistence type="predicted"/>
<comment type="caution">
    <text evidence="2">The sequence shown here is derived from an EMBL/GenBank/DDBJ whole genome shotgun (WGS) entry which is preliminary data.</text>
</comment>
<dbReference type="Proteomes" id="UP000254589">
    <property type="component" value="Unassembled WGS sequence"/>
</dbReference>
<feature type="compositionally biased region" description="Low complexity" evidence="1">
    <location>
        <begin position="47"/>
        <end position="61"/>
    </location>
</feature>
<feature type="region of interest" description="Disordered" evidence="1">
    <location>
        <begin position="26"/>
        <end position="61"/>
    </location>
</feature>
<reference evidence="2 3" key="1">
    <citation type="submission" date="2018-06" db="EMBL/GenBank/DDBJ databases">
        <authorList>
            <consortium name="Pathogen Informatics"/>
            <person name="Doyle S."/>
        </authorList>
    </citation>
    <scope>NUCLEOTIDE SEQUENCE [LARGE SCALE GENOMIC DNA]</scope>
    <source>
        <strain evidence="2 3">NCTC13159</strain>
    </source>
</reference>
<sequence length="61" mass="6314">MALKKVLIERALGGEVNHHLGYLPGAAKPAEAPNQRNGKEGKDGRCASRCRATATAASSPS</sequence>
<evidence type="ECO:0000313" key="3">
    <source>
        <dbReference type="Proteomes" id="UP000254589"/>
    </source>
</evidence>
<name>A0AAJ5D242_PANPU</name>
<protein>
    <submittedName>
        <fullName evidence="2">Uncharacterized protein</fullName>
    </submittedName>
</protein>
<gene>
    <name evidence="2" type="ORF">NCTC13159_03904</name>
</gene>
<organism evidence="2 3">
    <name type="scientific">Pandoraea pulmonicola</name>
    <dbReference type="NCBI Taxonomy" id="93221"/>
    <lineage>
        <taxon>Bacteria</taxon>
        <taxon>Pseudomonadati</taxon>
        <taxon>Pseudomonadota</taxon>
        <taxon>Betaproteobacteria</taxon>
        <taxon>Burkholderiales</taxon>
        <taxon>Burkholderiaceae</taxon>
        <taxon>Pandoraea</taxon>
    </lineage>
</organism>
<accession>A0AAJ5D242</accession>